<evidence type="ECO:0008006" key="2">
    <source>
        <dbReference type="Google" id="ProtNLM"/>
    </source>
</evidence>
<dbReference type="AlphaFoldDB" id="A0A182IR02"/>
<evidence type="ECO:0000313" key="1">
    <source>
        <dbReference type="EnsemblMetazoa" id="AATE003812-PA.1"/>
    </source>
</evidence>
<proteinExistence type="predicted"/>
<dbReference type="EnsemblMetazoa" id="AATE003812-RA">
    <property type="protein sequence ID" value="AATE003812-PA.1"/>
    <property type="gene ID" value="AATE003812"/>
</dbReference>
<sequence length="253" mass="27662">MKLFVVLLALACGANAERPGAIQVISTFKEIAPQYAIAMNENDAELEELKNEGSDKIVTFHTNIITLKETYVMSIINQEDGLKNVIATQNAQADTQCMSFIQRAANENVNLVGVSYTTCINKADDSLNVTATSYYGRIGNLEVAMTDLRLLDVFRGDNVFYTPESIVTKLRSKLTNLNTKLSPLATDLEEELDALQNDLEDIRDAYIDCMTAAEQRFRGYIALAQTQLTAICSGTLAPPAPPSTSAPEVIPEA</sequence>
<protein>
    <recommendedName>
        <fullName evidence="2">Protein TsetseEP domain-containing protein</fullName>
    </recommendedName>
</protein>
<accession>A0A182IR02</accession>
<dbReference type="VEuPathDB" id="VectorBase:AATE003812"/>
<organism evidence="1">
    <name type="scientific">Anopheles atroparvus</name>
    <name type="common">European mosquito</name>
    <dbReference type="NCBI Taxonomy" id="41427"/>
    <lineage>
        <taxon>Eukaryota</taxon>
        <taxon>Metazoa</taxon>
        <taxon>Ecdysozoa</taxon>
        <taxon>Arthropoda</taxon>
        <taxon>Hexapoda</taxon>
        <taxon>Insecta</taxon>
        <taxon>Pterygota</taxon>
        <taxon>Neoptera</taxon>
        <taxon>Endopterygota</taxon>
        <taxon>Diptera</taxon>
        <taxon>Nematocera</taxon>
        <taxon>Culicoidea</taxon>
        <taxon>Culicidae</taxon>
        <taxon>Anophelinae</taxon>
        <taxon>Anopheles</taxon>
    </lineage>
</organism>
<reference evidence="1" key="1">
    <citation type="submission" date="2022-08" db="UniProtKB">
        <authorList>
            <consortium name="EnsemblMetazoa"/>
        </authorList>
    </citation>
    <scope>IDENTIFICATION</scope>
    <source>
        <strain evidence="1">EBRO</strain>
    </source>
</reference>
<name>A0A182IR02_ANOAO</name>